<dbReference type="OrthoDB" id="3056574at2759"/>
<sequence length="472" mass="52558">MSSPQRCSRAGPSTYVESPDSRVNSPRDNTYLPSVPIHENEPYSSPARNIFYGEVVSQEIKDEIALLAPLMQRCIITHMLGIDVQFCHLLQRATKLAIVRVLEWVSGCRPYQLFLNSRSNVVCLRADIHPFLDNGCLVFLPSPDVLDALDRLVTHNLSCTDWEKRHRYDSGEYNLLLGQTTYTYRVKVLPMMPKNRVLSRVSLEGSKATKFTEGDTFTHFTYPFMEDELQAIESHIHPFFVCAHIGQQIDALLGKLEDDKRVELLKELRKDRDLAFSFRLTEGWFTGEGINAPSEFLNAIPPMPTDANAVDDTSPFNDYGKNAKGKKRARTGPRKANTEPALDPARAKLNPGSKMPILASKARSMPFKLFRLEAPTGALLDQAFKVAWDALTKLGDPLIKLEDLSMNRRTRSATASVASVPASSNISEHSSSSMSSSPCPSEKGKVSQERQRKNSDLDDDRAGIVAGSSGHC</sequence>
<proteinExistence type="predicted"/>
<accession>A0A6A4H4I2</accession>
<evidence type="ECO:0000256" key="1">
    <source>
        <dbReference type="SAM" id="MobiDB-lite"/>
    </source>
</evidence>
<evidence type="ECO:0008006" key="4">
    <source>
        <dbReference type="Google" id="ProtNLM"/>
    </source>
</evidence>
<feature type="region of interest" description="Disordered" evidence="1">
    <location>
        <begin position="311"/>
        <end position="352"/>
    </location>
</feature>
<gene>
    <name evidence="2" type="ORF">BT96DRAFT_1023784</name>
</gene>
<evidence type="ECO:0000313" key="2">
    <source>
        <dbReference type="EMBL" id="KAE9392027.1"/>
    </source>
</evidence>
<feature type="region of interest" description="Disordered" evidence="1">
    <location>
        <begin position="412"/>
        <end position="472"/>
    </location>
</feature>
<feature type="compositionally biased region" description="Low complexity" evidence="1">
    <location>
        <begin position="412"/>
        <end position="441"/>
    </location>
</feature>
<protein>
    <recommendedName>
        <fullName evidence="4">HNH nuclease domain-containing protein</fullName>
    </recommendedName>
</protein>
<dbReference type="AlphaFoldDB" id="A0A6A4H4I2"/>
<dbReference type="Proteomes" id="UP000799118">
    <property type="component" value="Unassembled WGS sequence"/>
</dbReference>
<dbReference type="EMBL" id="ML769606">
    <property type="protein sequence ID" value="KAE9392027.1"/>
    <property type="molecule type" value="Genomic_DNA"/>
</dbReference>
<feature type="compositionally biased region" description="Basic and acidic residues" evidence="1">
    <location>
        <begin position="442"/>
        <end position="462"/>
    </location>
</feature>
<feature type="compositionally biased region" description="Basic residues" evidence="1">
    <location>
        <begin position="323"/>
        <end position="333"/>
    </location>
</feature>
<evidence type="ECO:0000313" key="3">
    <source>
        <dbReference type="Proteomes" id="UP000799118"/>
    </source>
</evidence>
<keyword evidence="3" id="KW-1185">Reference proteome</keyword>
<organism evidence="2 3">
    <name type="scientific">Gymnopus androsaceus JB14</name>
    <dbReference type="NCBI Taxonomy" id="1447944"/>
    <lineage>
        <taxon>Eukaryota</taxon>
        <taxon>Fungi</taxon>
        <taxon>Dikarya</taxon>
        <taxon>Basidiomycota</taxon>
        <taxon>Agaricomycotina</taxon>
        <taxon>Agaricomycetes</taxon>
        <taxon>Agaricomycetidae</taxon>
        <taxon>Agaricales</taxon>
        <taxon>Marasmiineae</taxon>
        <taxon>Omphalotaceae</taxon>
        <taxon>Gymnopus</taxon>
    </lineage>
</organism>
<feature type="region of interest" description="Disordered" evidence="1">
    <location>
        <begin position="1"/>
        <end position="36"/>
    </location>
</feature>
<reference evidence="2" key="1">
    <citation type="journal article" date="2019" name="Environ. Microbiol.">
        <title>Fungal ecological strategies reflected in gene transcription - a case study of two litter decomposers.</title>
        <authorList>
            <person name="Barbi F."/>
            <person name="Kohler A."/>
            <person name="Barry K."/>
            <person name="Baskaran P."/>
            <person name="Daum C."/>
            <person name="Fauchery L."/>
            <person name="Ihrmark K."/>
            <person name="Kuo A."/>
            <person name="LaButti K."/>
            <person name="Lipzen A."/>
            <person name="Morin E."/>
            <person name="Grigoriev I.V."/>
            <person name="Henrissat B."/>
            <person name="Lindahl B."/>
            <person name="Martin F."/>
        </authorList>
    </citation>
    <scope>NUCLEOTIDE SEQUENCE</scope>
    <source>
        <strain evidence="2">JB14</strain>
    </source>
</reference>
<name>A0A6A4H4I2_9AGAR</name>
<feature type="compositionally biased region" description="Polar residues" evidence="1">
    <location>
        <begin position="21"/>
        <end position="32"/>
    </location>
</feature>